<feature type="domain" description="Response regulatory" evidence="16">
    <location>
        <begin position="1108"/>
        <end position="1223"/>
    </location>
</feature>
<gene>
    <name evidence="17" type="ORF">GGR06_000396</name>
</gene>
<dbReference type="PANTHER" id="PTHR43547">
    <property type="entry name" value="TWO-COMPONENT HISTIDINE KINASE"/>
    <property type="match status" value="1"/>
</dbReference>
<dbReference type="Gene3D" id="2.60.40.10">
    <property type="entry name" value="Immunoglobulins"/>
    <property type="match status" value="1"/>
</dbReference>
<keyword evidence="18" id="KW-1185">Reference proteome</keyword>
<keyword evidence="7" id="KW-0067">ATP-binding</keyword>
<feature type="transmembrane region" description="Helical" evidence="13">
    <location>
        <begin position="796"/>
        <end position="817"/>
    </location>
</feature>
<feature type="modified residue" description="4-aspartylphosphate" evidence="12">
    <location>
        <position position="1156"/>
    </location>
</feature>
<evidence type="ECO:0000313" key="17">
    <source>
        <dbReference type="EMBL" id="MBB4042637.1"/>
    </source>
</evidence>
<dbReference type="SUPFAM" id="SSF52172">
    <property type="entry name" value="CheY-like"/>
    <property type="match status" value="1"/>
</dbReference>
<keyword evidence="13" id="KW-0472">Membrane</keyword>
<dbReference type="InterPro" id="IPR013783">
    <property type="entry name" value="Ig-like_fold"/>
</dbReference>
<keyword evidence="4" id="KW-0808">Transferase</keyword>
<evidence type="ECO:0000256" key="8">
    <source>
        <dbReference type="ARBA" id="ARBA00023012"/>
    </source>
</evidence>
<dbReference type="Gene3D" id="2.130.10.10">
    <property type="entry name" value="YVTN repeat-like/Quinoprotein amine dehydrogenase"/>
    <property type="match status" value="2"/>
</dbReference>
<evidence type="ECO:0000256" key="1">
    <source>
        <dbReference type="ARBA" id="ARBA00000085"/>
    </source>
</evidence>
<dbReference type="Pfam" id="PF12833">
    <property type="entry name" value="HTH_18"/>
    <property type="match status" value="1"/>
</dbReference>
<keyword evidence="5" id="KW-0547">Nucleotide-binding</keyword>
<dbReference type="Gene3D" id="1.10.287.130">
    <property type="match status" value="1"/>
</dbReference>
<evidence type="ECO:0000259" key="14">
    <source>
        <dbReference type="PROSITE" id="PS01124"/>
    </source>
</evidence>
<dbReference type="SMART" id="SM00387">
    <property type="entry name" value="HATPase_c"/>
    <property type="match status" value="1"/>
</dbReference>
<dbReference type="PRINTS" id="PR00344">
    <property type="entry name" value="BCTRLSENSOR"/>
</dbReference>
<dbReference type="PROSITE" id="PS50110">
    <property type="entry name" value="RESPONSE_REGULATORY"/>
    <property type="match status" value="1"/>
</dbReference>
<dbReference type="PROSITE" id="PS01124">
    <property type="entry name" value="HTH_ARAC_FAMILY_2"/>
    <property type="match status" value="1"/>
</dbReference>
<dbReference type="InterPro" id="IPR011123">
    <property type="entry name" value="Y_Y_Y"/>
</dbReference>
<evidence type="ECO:0000256" key="13">
    <source>
        <dbReference type="SAM" id="Phobius"/>
    </source>
</evidence>
<keyword evidence="8" id="KW-0902">Two-component regulatory system</keyword>
<dbReference type="InterPro" id="IPR003594">
    <property type="entry name" value="HATPase_dom"/>
</dbReference>
<dbReference type="CDD" id="cd17574">
    <property type="entry name" value="REC_OmpR"/>
    <property type="match status" value="1"/>
</dbReference>
<keyword evidence="10" id="KW-0238">DNA-binding</keyword>
<protein>
    <recommendedName>
        <fullName evidence="2">histidine kinase</fullName>
        <ecNumber evidence="2">2.7.13.3</ecNumber>
    </recommendedName>
</protein>
<dbReference type="FunFam" id="2.60.40.10:FF:000791">
    <property type="entry name" value="Two-component system sensor histidine kinase/response regulator"/>
    <property type="match status" value="1"/>
</dbReference>
<evidence type="ECO:0000256" key="12">
    <source>
        <dbReference type="PROSITE-ProRule" id="PRU00169"/>
    </source>
</evidence>
<dbReference type="EC" id="2.7.13.3" evidence="2"/>
<evidence type="ECO:0000256" key="2">
    <source>
        <dbReference type="ARBA" id="ARBA00012438"/>
    </source>
</evidence>
<evidence type="ECO:0000256" key="6">
    <source>
        <dbReference type="ARBA" id="ARBA00022777"/>
    </source>
</evidence>
<dbReference type="InterPro" id="IPR003661">
    <property type="entry name" value="HisK_dim/P_dom"/>
</dbReference>
<dbReference type="InterPro" id="IPR004358">
    <property type="entry name" value="Sig_transdc_His_kin-like_C"/>
</dbReference>
<keyword evidence="6 17" id="KW-0418">Kinase</keyword>
<comment type="catalytic activity">
    <reaction evidence="1">
        <text>ATP + protein L-histidine = ADP + protein N-phospho-L-histidine.</text>
        <dbReference type="EC" id="2.7.13.3"/>
    </reaction>
</comment>
<proteinExistence type="predicted"/>
<keyword evidence="3 12" id="KW-0597">Phosphoprotein</keyword>
<dbReference type="PROSITE" id="PS50109">
    <property type="entry name" value="HIS_KIN"/>
    <property type="match status" value="1"/>
</dbReference>
<dbReference type="GO" id="GO:0005524">
    <property type="term" value="F:ATP binding"/>
    <property type="evidence" value="ECO:0007669"/>
    <property type="project" value="UniProtKB-KW"/>
</dbReference>
<evidence type="ECO:0000256" key="11">
    <source>
        <dbReference type="ARBA" id="ARBA00023163"/>
    </source>
</evidence>
<dbReference type="Pfam" id="PF07495">
    <property type="entry name" value="Y_Y_Y"/>
    <property type="match status" value="1"/>
</dbReference>
<dbReference type="GO" id="GO:0043565">
    <property type="term" value="F:sequence-specific DNA binding"/>
    <property type="evidence" value="ECO:0007669"/>
    <property type="project" value="InterPro"/>
</dbReference>
<keyword evidence="13" id="KW-0812">Transmembrane</keyword>
<dbReference type="SMART" id="SM00448">
    <property type="entry name" value="REC"/>
    <property type="match status" value="1"/>
</dbReference>
<dbReference type="GO" id="GO:0003700">
    <property type="term" value="F:DNA-binding transcription factor activity"/>
    <property type="evidence" value="ECO:0007669"/>
    <property type="project" value="InterPro"/>
</dbReference>
<keyword evidence="13" id="KW-1133">Transmembrane helix</keyword>
<dbReference type="InterPro" id="IPR011110">
    <property type="entry name" value="Reg_prop"/>
</dbReference>
<dbReference type="InterPro" id="IPR005467">
    <property type="entry name" value="His_kinase_dom"/>
</dbReference>
<dbReference type="InterPro" id="IPR011006">
    <property type="entry name" value="CheY-like_superfamily"/>
</dbReference>
<evidence type="ECO:0000313" key="18">
    <source>
        <dbReference type="Proteomes" id="UP000560658"/>
    </source>
</evidence>
<dbReference type="RefSeq" id="WP_244978057.1">
    <property type="nucleotide sequence ID" value="NZ_JACIER010000001.1"/>
</dbReference>
<evidence type="ECO:0000256" key="9">
    <source>
        <dbReference type="ARBA" id="ARBA00023015"/>
    </source>
</evidence>
<dbReference type="FunFam" id="3.30.565.10:FF:000037">
    <property type="entry name" value="Hybrid sensor histidine kinase/response regulator"/>
    <property type="match status" value="1"/>
</dbReference>
<evidence type="ECO:0000256" key="10">
    <source>
        <dbReference type="ARBA" id="ARBA00023125"/>
    </source>
</evidence>
<name>A0A840CRJ8_9BACE</name>
<comment type="caution">
    <text evidence="17">The sequence shown here is derived from an EMBL/GenBank/DDBJ whole genome shotgun (WGS) entry which is preliminary data.</text>
</comment>
<dbReference type="Pfam" id="PF02518">
    <property type="entry name" value="HATPase_c"/>
    <property type="match status" value="1"/>
</dbReference>
<dbReference type="SUPFAM" id="SSF47384">
    <property type="entry name" value="Homodimeric domain of signal transducing histidine kinase"/>
    <property type="match status" value="1"/>
</dbReference>
<dbReference type="SMART" id="SM00388">
    <property type="entry name" value="HisKA"/>
    <property type="match status" value="1"/>
</dbReference>
<dbReference type="InterPro" id="IPR015943">
    <property type="entry name" value="WD40/YVTN_repeat-like_dom_sf"/>
</dbReference>
<dbReference type="InterPro" id="IPR036097">
    <property type="entry name" value="HisK_dim/P_sf"/>
</dbReference>
<evidence type="ECO:0000256" key="3">
    <source>
        <dbReference type="ARBA" id="ARBA00022553"/>
    </source>
</evidence>
<dbReference type="EMBL" id="JACIER010000001">
    <property type="protein sequence ID" value="MBB4042637.1"/>
    <property type="molecule type" value="Genomic_DNA"/>
</dbReference>
<dbReference type="Proteomes" id="UP000560658">
    <property type="component" value="Unassembled WGS sequence"/>
</dbReference>
<dbReference type="InterPro" id="IPR036890">
    <property type="entry name" value="HATPase_C_sf"/>
</dbReference>
<evidence type="ECO:0000256" key="5">
    <source>
        <dbReference type="ARBA" id="ARBA00022741"/>
    </source>
</evidence>
<evidence type="ECO:0000259" key="15">
    <source>
        <dbReference type="PROSITE" id="PS50109"/>
    </source>
</evidence>
<feature type="domain" description="Histidine kinase" evidence="15">
    <location>
        <begin position="850"/>
        <end position="1065"/>
    </location>
</feature>
<evidence type="ECO:0000256" key="7">
    <source>
        <dbReference type="ARBA" id="ARBA00022840"/>
    </source>
</evidence>
<dbReference type="InterPro" id="IPR001789">
    <property type="entry name" value="Sig_transdc_resp-reg_receiver"/>
</dbReference>
<dbReference type="InterPro" id="IPR018062">
    <property type="entry name" value="HTH_AraC-typ_CS"/>
</dbReference>
<keyword evidence="11" id="KW-0804">Transcription</keyword>
<reference evidence="17" key="1">
    <citation type="submission" date="2020-08" db="EMBL/GenBank/DDBJ databases">
        <title>Genomic Encyclopedia of Type Strains, Phase IV (KMG-IV): sequencing the most valuable type-strain genomes for metagenomic binning, comparative biology and taxonomic classification.</title>
        <authorList>
            <person name="Goeker M."/>
        </authorList>
    </citation>
    <scope>NUCLEOTIDE SEQUENCE [LARGE SCALE GENOMIC DNA]</scope>
    <source>
        <strain evidence="17">DSM 105720</strain>
    </source>
</reference>
<dbReference type="PROSITE" id="PS00041">
    <property type="entry name" value="HTH_ARAC_FAMILY_1"/>
    <property type="match status" value="1"/>
</dbReference>
<dbReference type="CDD" id="cd00075">
    <property type="entry name" value="HATPase"/>
    <property type="match status" value="1"/>
</dbReference>
<dbReference type="Pfam" id="PF07494">
    <property type="entry name" value="Reg_prop"/>
    <property type="match status" value="5"/>
</dbReference>
<dbReference type="SUPFAM" id="SSF63829">
    <property type="entry name" value="Calcium-dependent phosphotriesterase"/>
    <property type="match status" value="3"/>
</dbReference>
<dbReference type="InterPro" id="IPR009057">
    <property type="entry name" value="Homeodomain-like_sf"/>
</dbReference>
<dbReference type="CDD" id="cd00082">
    <property type="entry name" value="HisKA"/>
    <property type="match status" value="1"/>
</dbReference>
<dbReference type="SUPFAM" id="SSF55874">
    <property type="entry name" value="ATPase domain of HSP90 chaperone/DNA topoisomerase II/histidine kinase"/>
    <property type="match status" value="1"/>
</dbReference>
<dbReference type="Pfam" id="PF00512">
    <property type="entry name" value="HisKA"/>
    <property type="match status" value="1"/>
</dbReference>
<evidence type="ECO:0000259" key="16">
    <source>
        <dbReference type="PROSITE" id="PS50110"/>
    </source>
</evidence>
<dbReference type="GO" id="GO:0000155">
    <property type="term" value="F:phosphorelay sensor kinase activity"/>
    <property type="evidence" value="ECO:0007669"/>
    <property type="project" value="InterPro"/>
</dbReference>
<dbReference type="SMART" id="SM00342">
    <property type="entry name" value="HTH_ARAC"/>
    <property type="match status" value="1"/>
</dbReference>
<keyword evidence="9" id="KW-0805">Transcription regulation</keyword>
<dbReference type="Gene3D" id="3.40.50.2300">
    <property type="match status" value="1"/>
</dbReference>
<feature type="domain" description="HTH araC/xylS-type" evidence="14">
    <location>
        <begin position="1255"/>
        <end position="1355"/>
    </location>
</feature>
<sequence>MKNKVMIHKVRLIFLLLILIIPNCIAQPHLDELSFKQFSTFNGLPNNMVHEVYQDRDGLIWIATFYGLFRYDGYEVRTIKSNLYTPGLLVNNNVLCIKEDYSHRLWIGTHEGLCVLDKKTGLVRKMKLEGVRRHRLNQVHVTKDNKVYLGYIRGIACYDEAQDSVRLMTPQNCQGDVPELVNIQAFVEDTNGDLLIGTWEDGLYRYIAKENRFIHYRLGKLKSILSLFLDSKGRVWIGGSGTGLHQASFSTDHESVTLKTYKHDSADKASLCSDYIYSMDEDLQTQSLWLGTRNGLSLMDSNQEGVFRNYQDSGTEQKLPVHEVNSVLRDRNGLMWIGTKGAGVFHADTHTRSFQTFHTHNAKTLFTDYISTLYVEPNGAIWAGFGYGVDYYQGDKTQNVLSTLRPYHISYSESTQEILLAAHDEGVITCRDGKVIHQYKMNNCGFIPHNLVYMVHEDRKGNWWLGTYTGLSVRYKDGRSFCFNQLEEADELLSKEITCILEGRDGSLWLATNNNGIVHVTGNMEQPHTLRCKNYCIENGLLPVNTPLCFLLDKHGRIWAGTEGSGLCLYNPESNSFASVHQKYNLPGDMVGSIEEDGHGNLWVGTNQGLARLKLSEYEEAKVRIFTVADGLADNFFNKNASCYRNGRLYFGCSRGIVNFSEDMAETNNYDLYLCITDILLDGKSLEQIAEKQRMKITPFTSDFTEELTIPAMYSNFTIRFASLTYNMPQQNKYAYRLRNFDSDWQYVDADRRSAYYSNLSPGAYTFEVRATNENGDWGEPRTISILVEPPFWATWWAYLIYLLVFGAILTMVLYEVRRRLMLRNRLHLQELETYKVQELNHVKLQFFTNITHELMTPLTIISATLDELKEQLPKLNELYYTMDINVQRLIRLLQQILEFRKAESGNLQLRVAKGNIALFVRHEAESFEPLIRKRQLHFSVVCEQEIMEAYFDRDKLDKILYNLLSNAAKYNRKDGFIQLSVKYASVKGFALITVKDNGKGISAERQKTLFQRFYEGDYRQSHTIGTGIGLSLVRDLVNLHRGSICVESEEGTGTQFSVEIPIEREAYKDEEIIEIIEEVAVKDPIADRTLYEETQEVKKQYTDETPCILLAEDNEELLAVMVRLLSREYRILQAPNGREALTIIKEEAVDLVVSDVVMPEMNGLELTKLIKADIEICHIPVVLLTAKSAEENRNEGYTAGADAYLTKPFNLSALHARIQNLLKTKERVASDFKKQLAFEIKDLHYTDMDEKYLQDAIDCVNRNLSDPSFDVPQFTTEMATSRTTLHRKLKSLTGLNATGFVRNIRLKAACKIMDDNKTIRISELAYAVGFNDPKYFSICFKKEFGMLPTEYIEKYADT</sequence>
<dbReference type="PANTHER" id="PTHR43547:SF2">
    <property type="entry name" value="HYBRID SIGNAL TRANSDUCTION HISTIDINE KINASE C"/>
    <property type="match status" value="1"/>
</dbReference>
<evidence type="ECO:0000256" key="4">
    <source>
        <dbReference type="ARBA" id="ARBA00022679"/>
    </source>
</evidence>
<accession>A0A840CRJ8</accession>
<dbReference type="Pfam" id="PF00072">
    <property type="entry name" value="Response_reg"/>
    <property type="match status" value="1"/>
</dbReference>
<dbReference type="SUPFAM" id="SSF46689">
    <property type="entry name" value="Homeodomain-like"/>
    <property type="match status" value="1"/>
</dbReference>
<dbReference type="Gene3D" id="1.10.10.60">
    <property type="entry name" value="Homeodomain-like"/>
    <property type="match status" value="1"/>
</dbReference>
<dbReference type="InterPro" id="IPR018060">
    <property type="entry name" value="HTH_AraC"/>
</dbReference>
<organism evidence="17 18">
    <name type="scientific">Bacteroides reticulotermitis</name>
    <dbReference type="NCBI Taxonomy" id="1133319"/>
    <lineage>
        <taxon>Bacteria</taxon>
        <taxon>Pseudomonadati</taxon>
        <taxon>Bacteroidota</taxon>
        <taxon>Bacteroidia</taxon>
        <taxon>Bacteroidales</taxon>
        <taxon>Bacteroidaceae</taxon>
        <taxon>Bacteroides</taxon>
    </lineage>
</organism>
<dbReference type="Gene3D" id="3.30.565.10">
    <property type="entry name" value="Histidine kinase-like ATPase, C-terminal domain"/>
    <property type="match status" value="1"/>
</dbReference>